<evidence type="ECO:0000313" key="2">
    <source>
        <dbReference type="Proteomes" id="UP000192247"/>
    </source>
</evidence>
<organism evidence="1 2">
    <name type="scientific">Tropilaelaps mercedesae</name>
    <dbReference type="NCBI Taxonomy" id="418985"/>
    <lineage>
        <taxon>Eukaryota</taxon>
        <taxon>Metazoa</taxon>
        <taxon>Ecdysozoa</taxon>
        <taxon>Arthropoda</taxon>
        <taxon>Chelicerata</taxon>
        <taxon>Arachnida</taxon>
        <taxon>Acari</taxon>
        <taxon>Parasitiformes</taxon>
        <taxon>Mesostigmata</taxon>
        <taxon>Gamasina</taxon>
        <taxon>Dermanyssoidea</taxon>
        <taxon>Laelapidae</taxon>
        <taxon>Tropilaelaps</taxon>
    </lineage>
</organism>
<dbReference type="Proteomes" id="UP000192247">
    <property type="component" value="Unassembled WGS sequence"/>
</dbReference>
<evidence type="ECO:0000313" key="1">
    <source>
        <dbReference type="EMBL" id="OQR73789.1"/>
    </source>
</evidence>
<reference evidence="1 2" key="1">
    <citation type="journal article" date="2017" name="Gigascience">
        <title>Draft genome of the honey bee ectoparasitic mite, Tropilaelaps mercedesae, is shaped by the parasitic life history.</title>
        <authorList>
            <person name="Dong X."/>
            <person name="Armstrong S.D."/>
            <person name="Xia D."/>
            <person name="Makepeace B.L."/>
            <person name="Darby A.C."/>
            <person name="Kadowaki T."/>
        </authorList>
    </citation>
    <scope>NUCLEOTIDE SEQUENCE [LARGE SCALE GENOMIC DNA]</scope>
    <source>
        <strain evidence="1">Wuxi-XJTLU</strain>
    </source>
</reference>
<dbReference type="EMBL" id="MNPL01009284">
    <property type="protein sequence ID" value="OQR73789.1"/>
    <property type="molecule type" value="Genomic_DNA"/>
</dbReference>
<dbReference type="AlphaFoldDB" id="A0A1V9XJX7"/>
<sequence length="128" mass="14422">MSYLGRHRYTQVEEEQYDDVVFMAIGKMVQRCRDRRLLLSTHRSSKSVEDIALRQAYDIAEVVDAAGFYKLRHLNSSSSGGTNLYGGTRQTFQYTTALAVRSLPSGPADAVIVRLGKNVLNMLDFIDE</sequence>
<comment type="caution">
    <text evidence="1">The sequence shown here is derived from an EMBL/GenBank/DDBJ whole genome shotgun (WGS) entry which is preliminary data.</text>
</comment>
<accession>A0A1V9XJX7</accession>
<dbReference type="InParanoid" id="A0A1V9XJX7"/>
<proteinExistence type="predicted"/>
<keyword evidence="2" id="KW-1185">Reference proteome</keyword>
<gene>
    <name evidence="1" type="ORF">BIW11_03511</name>
</gene>
<name>A0A1V9XJX7_9ACAR</name>
<protein>
    <submittedName>
        <fullName evidence="1">Uncharacterized protein</fullName>
    </submittedName>
</protein>